<proteinExistence type="predicted"/>
<evidence type="ECO:0000256" key="1">
    <source>
        <dbReference type="ARBA" id="ARBA00023125"/>
    </source>
</evidence>
<dbReference type="Gene3D" id="3.40.50.1390">
    <property type="entry name" value="Resolvase, N-terminal catalytic domain"/>
    <property type="match status" value="1"/>
</dbReference>
<sequence length="204" mass="21681">MTKHRIAYYRVSTGDQSIDAQRAAMGGGFDTEYSDEGISGATLAAERPGFAKLIASVRKGDTVCVYAVDRLGRDALDVQSTVKRLIDGGVIVDIHGLGQITGDIGKLILAVLAQVAEMERNRITERCNNGRKAAREALAATGKTHKGKHGLGRQPLYLQKDSKVKGKDDIAAWRKAQGASISATAQHFGISPASVKRYCAGALG</sequence>
<dbReference type="PANTHER" id="PTHR30461:SF2">
    <property type="entry name" value="SERINE RECOMBINASE PINE-RELATED"/>
    <property type="match status" value="1"/>
</dbReference>
<dbReference type="CDD" id="cd03768">
    <property type="entry name" value="SR_ResInv"/>
    <property type="match status" value="1"/>
</dbReference>
<dbReference type="InterPro" id="IPR006119">
    <property type="entry name" value="Resolv_N"/>
</dbReference>
<dbReference type="SUPFAM" id="SSF53041">
    <property type="entry name" value="Resolvase-like"/>
    <property type="match status" value="1"/>
</dbReference>
<dbReference type="Pfam" id="PF00239">
    <property type="entry name" value="Resolvase"/>
    <property type="match status" value="1"/>
</dbReference>
<keyword evidence="5" id="KW-1185">Reference proteome</keyword>
<dbReference type="AlphaFoldDB" id="A0A6I4M0K4"/>
<gene>
    <name evidence="4" type="ORF">EUU23_09195</name>
</gene>
<dbReference type="Proteomes" id="UP000471147">
    <property type="component" value="Unassembled WGS sequence"/>
</dbReference>
<keyword evidence="1" id="KW-0238">DNA-binding</keyword>
<dbReference type="SMART" id="SM00857">
    <property type="entry name" value="Resolvase"/>
    <property type="match status" value="1"/>
</dbReference>
<protein>
    <submittedName>
        <fullName evidence="4">Recombinase family protein</fullName>
    </submittedName>
</protein>
<dbReference type="RefSeq" id="WP_160353858.1">
    <property type="nucleotide sequence ID" value="NZ_SDWJ01000002.1"/>
</dbReference>
<evidence type="ECO:0000259" key="3">
    <source>
        <dbReference type="PROSITE" id="PS51736"/>
    </source>
</evidence>
<dbReference type="InterPro" id="IPR050639">
    <property type="entry name" value="SSR_resolvase"/>
</dbReference>
<dbReference type="InterPro" id="IPR036162">
    <property type="entry name" value="Resolvase-like_N_sf"/>
</dbReference>
<dbReference type="PANTHER" id="PTHR30461">
    <property type="entry name" value="DNA-INVERTASE FROM LAMBDOID PROPHAGE"/>
    <property type="match status" value="1"/>
</dbReference>
<keyword evidence="2" id="KW-0233">DNA recombination</keyword>
<reference evidence="4 5" key="1">
    <citation type="submission" date="2019-01" db="EMBL/GenBank/DDBJ databases">
        <title>Sphingorhabdus lacus sp.nov., isolated from an oligotrophic freshwater lake.</title>
        <authorList>
            <person name="Park M."/>
        </authorList>
    </citation>
    <scope>NUCLEOTIDE SEQUENCE [LARGE SCALE GENOMIC DNA]</scope>
    <source>
        <strain evidence="4 5">IMCC26285</strain>
    </source>
</reference>
<dbReference type="OrthoDB" id="114045at2"/>
<comment type="caution">
    <text evidence="4">The sequence shown here is derived from an EMBL/GenBank/DDBJ whole genome shotgun (WGS) entry which is preliminary data.</text>
</comment>
<organism evidence="4 5">
    <name type="scientific">Sphingorhabdus profundilacus</name>
    <dbReference type="NCBI Taxonomy" id="2509718"/>
    <lineage>
        <taxon>Bacteria</taxon>
        <taxon>Pseudomonadati</taxon>
        <taxon>Pseudomonadota</taxon>
        <taxon>Alphaproteobacteria</taxon>
        <taxon>Sphingomonadales</taxon>
        <taxon>Sphingomonadaceae</taxon>
        <taxon>Sphingorhabdus</taxon>
    </lineage>
</organism>
<dbReference type="EMBL" id="SDWJ01000002">
    <property type="protein sequence ID" value="MVZ97883.1"/>
    <property type="molecule type" value="Genomic_DNA"/>
</dbReference>
<accession>A0A6I4M0K4</accession>
<dbReference type="GO" id="GO:0000150">
    <property type="term" value="F:DNA strand exchange activity"/>
    <property type="evidence" value="ECO:0007669"/>
    <property type="project" value="InterPro"/>
</dbReference>
<evidence type="ECO:0000313" key="4">
    <source>
        <dbReference type="EMBL" id="MVZ97883.1"/>
    </source>
</evidence>
<feature type="domain" description="Resolvase/invertase-type recombinase catalytic" evidence="3">
    <location>
        <begin position="4"/>
        <end position="138"/>
    </location>
</feature>
<evidence type="ECO:0000313" key="5">
    <source>
        <dbReference type="Proteomes" id="UP000471147"/>
    </source>
</evidence>
<name>A0A6I4M0K4_9SPHN</name>
<dbReference type="GO" id="GO:0003677">
    <property type="term" value="F:DNA binding"/>
    <property type="evidence" value="ECO:0007669"/>
    <property type="project" value="UniProtKB-KW"/>
</dbReference>
<dbReference type="PROSITE" id="PS51736">
    <property type="entry name" value="RECOMBINASES_3"/>
    <property type="match status" value="1"/>
</dbReference>
<evidence type="ECO:0000256" key="2">
    <source>
        <dbReference type="ARBA" id="ARBA00023172"/>
    </source>
</evidence>